<evidence type="ECO:0000313" key="2">
    <source>
        <dbReference type="Proteomes" id="UP001607303"/>
    </source>
</evidence>
<accession>A0ABD2BHL1</accession>
<dbReference type="Proteomes" id="UP001607303">
    <property type="component" value="Unassembled WGS sequence"/>
</dbReference>
<name>A0ABD2BHL1_VESMC</name>
<evidence type="ECO:0000313" key="1">
    <source>
        <dbReference type="EMBL" id="KAL2732256.1"/>
    </source>
</evidence>
<organism evidence="1 2">
    <name type="scientific">Vespula maculifrons</name>
    <name type="common">Eastern yellow jacket</name>
    <name type="synonym">Wasp</name>
    <dbReference type="NCBI Taxonomy" id="7453"/>
    <lineage>
        <taxon>Eukaryota</taxon>
        <taxon>Metazoa</taxon>
        <taxon>Ecdysozoa</taxon>
        <taxon>Arthropoda</taxon>
        <taxon>Hexapoda</taxon>
        <taxon>Insecta</taxon>
        <taxon>Pterygota</taxon>
        <taxon>Neoptera</taxon>
        <taxon>Endopterygota</taxon>
        <taxon>Hymenoptera</taxon>
        <taxon>Apocrita</taxon>
        <taxon>Aculeata</taxon>
        <taxon>Vespoidea</taxon>
        <taxon>Vespidae</taxon>
        <taxon>Vespinae</taxon>
        <taxon>Vespula</taxon>
    </lineage>
</organism>
<keyword evidence="2" id="KW-1185">Reference proteome</keyword>
<protein>
    <submittedName>
        <fullName evidence="1">PiggyBac transposable element-derived protein 4-like</fullName>
    </submittedName>
</protein>
<reference evidence="1 2" key="1">
    <citation type="journal article" date="2024" name="Ann. Entomol. Soc. Am.">
        <title>Genomic analyses of the southern and eastern yellowjacket wasps (Hymenoptera: Vespidae) reveal evolutionary signatures of social life.</title>
        <authorList>
            <person name="Catto M.A."/>
            <person name="Caine P.B."/>
            <person name="Orr S.E."/>
            <person name="Hunt B.G."/>
            <person name="Goodisman M.A.D."/>
        </authorList>
    </citation>
    <scope>NUCLEOTIDE SEQUENCE [LARGE SCALE GENOMIC DNA]</scope>
    <source>
        <strain evidence="1">232</strain>
        <tissue evidence="1">Head and thorax</tissue>
    </source>
</reference>
<gene>
    <name evidence="1" type="ORF">V1477_014497</name>
</gene>
<comment type="caution">
    <text evidence="1">The sequence shown here is derived from an EMBL/GenBank/DDBJ whole genome shotgun (WGS) entry which is preliminary data.</text>
</comment>
<proteinExistence type="predicted"/>
<sequence>MTSYTECLKDLERICSMNDDSTRNRLKCFNISRSIDSDNELNIDENNTNLDNEWKNVINQHIISQKIQFT</sequence>
<dbReference type="EMBL" id="JAYRBN010000075">
    <property type="protein sequence ID" value="KAL2732256.1"/>
    <property type="molecule type" value="Genomic_DNA"/>
</dbReference>
<dbReference type="AlphaFoldDB" id="A0ABD2BHL1"/>